<organism evidence="1 2">
    <name type="scientific">Gigaspora rosea</name>
    <dbReference type="NCBI Taxonomy" id="44941"/>
    <lineage>
        <taxon>Eukaryota</taxon>
        <taxon>Fungi</taxon>
        <taxon>Fungi incertae sedis</taxon>
        <taxon>Mucoromycota</taxon>
        <taxon>Glomeromycotina</taxon>
        <taxon>Glomeromycetes</taxon>
        <taxon>Diversisporales</taxon>
        <taxon>Gigasporaceae</taxon>
        <taxon>Gigaspora</taxon>
    </lineage>
</organism>
<accession>A0A397V187</accession>
<evidence type="ECO:0000313" key="1">
    <source>
        <dbReference type="EMBL" id="RIB13673.1"/>
    </source>
</evidence>
<proteinExistence type="predicted"/>
<protein>
    <submittedName>
        <fullName evidence="1">Uncharacterized protein</fullName>
    </submittedName>
</protein>
<dbReference type="AlphaFoldDB" id="A0A397V187"/>
<evidence type="ECO:0000313" key="2">
    <source>
        <dbReference type="Proteomes" id="UP000266673"/>
    </source>
</evidence>
<dbReference type="STRING" id="44941.A0A397V187"/>
<dbReference type="Proteomes" id="UP000266673">
    <property type="component" value="Unassembled WGS sequence"/>
</dbReference>
<name>A0A397V187_9GLOM</name>
<dbReference type="OrthoDB" id="2440285at2759"/>
<gene>
    <name evidence="1" type="ORF">C2G38_2197188</name>
</gene>
<dbReference type="EMBL" id="QKWP01000901">
    <property type="protein sequence ID" value="RIB13673.1"/>
    <property type="molecule type" value="Genomic_DNA"/>
</dbReference>
<reference evidence="1" key="1">
    <citation type="submission" date="2018-06" db="EMBL/GenBank/DDBJ databases">
        <title>Comparative genomics reveals the genomic features of Rhizophagus irregularis, R. cerebriforme, R. diaphanum and Gigaspora rosea, and their symbiotic lifestyle signature.</title>
        <authorList>
            <person name="Morin E."/>
            <person name="San Clemente H."/>
            <person name="Chen E.C.H."/>
            <person name="De La Providencia I."/>
            <person name="Hainaut M."/>
            <person name="Kuo A."/>
            <person name="Kohler A."/>
            <person name="Murat C."/>
            <person name="Tang N."/>
            <person name="Roy S."/>
            <person name="Loubradou J."/>
            <person name="Henrissat B."/>
            <person name="Grigoriev I.V."/>
            <person name="Corradi N."/>
            <person name="Roux C."/>
            <person name="Martin F.M."/>
        </authorList>
    </citation>
    <scope>NUCLEOTIDE SEQUENCE [LARGE SCALE GENOMIC DNA]</scope>
    <source>
        <strain evidence="1">DAOM 194757</strain>
    </source>
</reference>
<keyword evidence="2" id="KW-1185">Reference proteome</keyword>
<sequence>MDQIEFYIVHGKYDTTTIRNFLQSNYPDYVFLIQDLGNAIQKIKQEKGLYQMNNNSFEPFFDKEVDDDSEIPVEANEDQKLNLQSLITIVNPDNILKIWKLSRYGYSKCYHHISLLNNRDELNNIILEKGYKKISQDLLKFGTLIDEAKKVIQFAVQDNDDELIKAYNNKKEAQKSK</sequence>
<comment type="caution">
    <text evidence="1">The sequence shown here is derived from an EMBL/GenBank/DDBJ whole genome shotgun (WGS) entry which is preliminary data.</text>
</comment>